<keyword evidence="6" id="KW-0050">Antiport</keyword>
<evidence type="ECO:0000256" key="8">
    <source>
        <dbReference type="ARBA" id="ARBA00022692"/>
    </source>
</evidence>
<keyword evidence="9 13" id="KW-1133">Transmembrane helix</keyword>
<gene>
    <name evidence="14" type="ORF">BS638_13045</name>
</gene>
<dbReference type="NCBIfam" id="TIGR00797">
    <property type="entry name" value="matE"/>
    <property type="match status" value="1"/>
</dbReference>
<feature type="transmembrane region" description="Helical" evidence="13">
    <location>
        <begin position="318"/>
        <end position="338"/>
    </location>
</feature>
<feature type="transmembrane region" description="Helical" evidence="13">
    <location>
        <begin position="166"/>
        <end position="189"/>
    </location>
</feature>
<evidence type="ECO:0000256" key="4">
    <source>
        <dbReference type="ARBA" id="ARBA00020268"/>
    </source>
</evidence>
<accession>A0A1S9I0R2</accession>
<dbReference type="PIRSF" id="PIRSF006603">
    <property type="entry name" value="DinF"/>
    <property type="match status" value="1"/>
</dbReference>
<dbReference type="RefSeq" id="WP_078054798.1">
    <property type="nucleotide sequence ID" value="NZ_JANKAH010000003.1"/>
</dbReference>
<comment type="caution">
    <text evidence="14">The sequence shown here is derived from an EMBL/GenBank/DDBJ whole genome shotgun (WGS) entry which is preliminary data.</text>
</comment>
<evidence type="ECO:0000256" key="6">
    <source>
        <dbReference type="ARBA" id="ARBA00022449"/>
    </source>
</evidence>
<dbReference type="GO" id="GO:0015297">
    <property type="term" value="F:antiporter activity"/>
    <property type="evidence" value="ECO:0007669"/>
    <property type="project" value="UniProtKB-KW"/>
</dbReference>
<evidence type="ECO:0000256" key="9">
    <source>
        <dbReference type="ARBA" id="ARBA00022989"/>
    </source>
</evidence>
<dbReference type="GO" id="GO:0042910">
    <property type="term" value="F:xenobiotic transmembrane transporter activity"/>
    <property type="evidence" value="ECO:0007669"/>
    <property type="project" value="InterPro"/>
</dbReference>
<dbReference type="Proteomes" id="UP000190256">
    <property type="component" value="Unassembled WGS sequence"/>
</dbReference>
<evidence type="ECO:0000256" key="11">
    <source>
        <dbReference type="ARBA" id="ARBA00023136"/>
    </source>
</evidence>
<feature type="transmembrane region" description="Helical" evidence="13">
    <location>
        <begin position="195"/>
        <end position="216"/>
    </location>
</feature>
<comment type="subcellular location">
    <subcellularLocation>
        <location evidence="2">Cell membrane</location>
        <topology evidence="2">Multi-pass membrane protein</topology>
    </subcellularLocation>
</comment>
<dbReference type="InterPro" id="IPR048279">
    <property type="entry name" value="MdtK-like"/>
</dbReference>
<evidence type="ECO:0000256" key="5">
    <source>
        <dbReference type="ARBA" id="ARBA00022448"/>
    </source>
</evidence>
<keyword evidence="11 13" id="KW-0472">Membrane</keyword>
<dbReference type="OrthoDB" id="9776324at2"/>
<keyword evidence="5" id="KW-0813">Transport</keyword>
<organism evidence="14 15">
    <name type="scientific">Clostridium tepidum</name>
    <dbReference type="NCBI Taxonomy" id="1962263"/>
    <lineage>
        <taxon>Bacteria</taxon>
        <taxon>Bacillati</taxon>
        <taxon>Bacillota</taxon>
        <taxon>Clostridia</taxon>
        <taxon>Eubacteriales</taxon>
        <taxon>Clostridiaceae</taxon>
        <taxon>Clostridium</taxon>
    </lineage>
</organism>
<dbReference type="PANTHER" id="PTHR43298:SF2">
    <property type="entry name" value="FMN_FAD EXPORTER YEEO-RELATED"/>
    <property type="match status" value="1"/>
</dbReference>
<dbReference type="CDD" id="cd13138">
    <property type="entry name" value="MATE_yoeA_like"/>
    <property type="match status" value="1"/>
</dbReference>
<feature type="transmembrane region" description="Helical" evidence="13">
    <location>
        <begin position="99"/>
        <end position="124"/>
    </location>
</feature>
<keyword evidence="7" id="KW-1003">Cell membrane</keyword>
<dbReference type="PANTHER" id="PTHR43298">
    <property type="entry name" value="MULTIDRUG RESISTANCE PROTEIN NORM-RELATED"/>
    <property type="match status" value="1"/>
</dbReference>
<protein>
    <recommendedName>
        <fullName evidence="4">Probable multidrug resistance protein NorM</fullName>
    </recommendedName>
    <alternativeName>
        <fullName evidence="12">Multidrug-efflux transporter</fullName>
    </alternativeName>
</protein>
<evidence type="ECO:0000313" key="14">
    <source>
        <dbReference type="EMBL" id="OOO63880.1"/>
    </source>
</evidence>
<proteinExistence type="inferred from homology"/>
<reference evidence="14 15" key="1">
    <citation type="submission" date="2016-12" db="EMBL/GenBank/DDBJ databases">
        <title>Clostridium tepidum sp. nov., a close relative of Clostridium sporogenes and Clostridium botulinum Group I.</title>
        <authorList>
            <person name="Dobritsa A.P."/>
            <person name="Kutumbaka K.K."/>
            <person name="Werner K."/>
            <person name="Wiedmann M."/>
            <person name="Asmus A."/>
            <person name="Samadpour M."/>
        </authorList>
    </citation>
    <scope>NUCLEOTIDE SEQUENCE [LARGE SCALE GENOMIC DNA]</scope>
    <source>
        <strain evidence="14 15">IEH 97212</strain>
    </source>
</reference>
<evidence type="ECO:0000256" key="10">
    <source>
        <dbReference type="ARBA" id="ARBA00023065"/>
    </source>
</evidence>
<dbReference type="STRING" id="1962263.BS637_02040"/>
<feature type="transmembrane region" description="Helical" evidence="13">
    <location>
        <begin position="358"/>
        <end position="379"/>
    </location>
</feature>
<comment type="similarity">
    <text evidence="3">Belongs to the multi antimicrobial extrusion (MATE) (TC 2.A.66.1) family.</text>
</comment>
<feature type="transmembrane region" description="Helical" evidence="13">
    <location>
        <begin position="391"/>
        <end position="411"/>
    </location>
</feature>
<sequence>MSNSTKDLTKGNPLKVILKFSLPMIVGNIFQQLYNIVDSIIVGKFIGTNALAAVGSSFAIMVFITSILLGLCMGTSIVFSQFFGAKEIQNLKISISTSFIFIGIISIVITGVSLVFVNEIILFMKIPRELFTDTRAYLNIIFSGIFFTFLYNWSAGLLRALGNSKVPLYFLILAAIINVVLDLVFVIIFNMGVSGTALATVIAQFISAILCIIYCIKKLKFLKFKPKEFKFDKEIFKLTARYSLLTSIQQSIMNFGILMIQGLVNSFGIDPMAAFAAAVKIDSFAYMPVQDFGNAFSTYIAQNKGGKKDERIRSGIKVSLKIVTIFCIIISLVIWTMADKFMLIFINSTEYQVIKIGIEYLRIVCTFYCFIGYLFMLYGLYRGLGKVKMSIVLTIISLGLRVSLAFITAPYLGLRGIWWAIPIGWIIADTVGMIYYKFIS</sequence>
<keyword evidence="8 13" id="KW-0812">Transmembrane</keyword>
<comment type="function">
    <text evidence="1">Multidrug efflux pump.</text>
</comment>
<keyword evidence="10" id="KW-0406">Ion transport</keyword>
<dbReference type="GO" id="GO:0005886">
    <property type="term" value="C:plasma membrane"/>
    <property type="evidence" value="ECO:0007669"/>
    <property type="project" value="UniProtKB-SubCell"/>
</dbReference>
<dbReference type="Pfam" id="PF01554">
    <property type="entry name" value="MatE"/>
    <property type="match status" value="2"/>
</dbReference>
<evidence type="ECO:0000256" key="3">
    <source>
        <dbReference type="ARBA" id="ARBA00010199"/>
    </source>
</evidence>
<feature type="transmembrane region" description="Helical" evidence="13">
    <location>
        <begin position="58"/>
        <end position="79"/>
    </location>
</feature>
<dbReference type="AlphaFoldDB" id="A0A1S9I0R2"/>
<evidence type="ECO:0000256" key="2">
    <source>
        <dbReference type="ARBA" id="ARBA00004651"/>
    </source>
</evidence>
<feature type="transmembrane region" description="Helical" evidence="13">
    <location>
        <begin position="136"/>
        <end position="154"/>
    </location>
</feature>
<name>A0A1S9I0R2_9CLOT</name>
<dbReference type="GO" id="GO:0006811">
    <property type="term" value="P:monoatomic ion transport"/>
    <property type="evidence" value="ECO:0007669"/>
    <property type="project" value="UniProtKB-KW"/>
</dbReference>
<feature type="transmembrane region" description="Helical" evidence="13">
    <location>
        <begin position="417"/>
        <end position="436"/>
    </location>
</feature>
<evidence type="ECO:0000256" key="13">
    <source>
        <dbReference type="SAM" id="Phobius"/>
    </source>
</evidence>
<dbReference type="InterPro" id="IPR002528">
    <property type="entry name" value="MATE_fam"/>
</dbReference>
<dbReference type="InterPro" id="IPR050222">
    <property type="entry name" value="MATE_MdtK"/>
</dbReference>
<dbReference type="EMBL" id="MRAE01000053">
    <property type="protein sequence ID" value="OOO63880.1"/>
    <property type="molecule type" value="Genomic_DNA"/>
</dbReference>
<evidence type="ECO:0000256" key="12">
    <source>
        <dbReference type="ARBA" id="ARBA00031636"/>
    </source>
</evidence>
<evidence type="ECO:0000256" key="1">
    <source>
        <dbReference type="ARBA" id="ARBA00003408"/>
    </source>
</evidence>
<evidence type="ECO:0000256" key="7">
    <source>
        <dbReference type="ARBA" id="ARBA00022475"/>
    </source>
</evidence>
<evidence type="ECO:0000313" key="15">
    <source>
        <dbReference type="Proteomes" id="UP000190256"/>
    </source>
</evidence>